<dbReference type="EMBL" id="GBRH01178534">
    <property type="protein sequence ID" value="JAE19362.1"/>
    <property type="molecule type" value="Transcribed_RNA"/>
</dbReference>
<reference evidence="1" key="1">
    <citation type="submission" date="2014-09" db="EMBL/GenBank/DDBJ databases">
        <authorList>
            <person name="Magalhaes I.L.F."/>
            <person name="Oliveira U."/>
            <person name="Santos F.R."/>
            <person name="Vidigal T.H.D.A."/>
            <person name="Brescovit A.D."/>
            <person name="Santos A.J."/>
        </authorList>
    </citation>
    <scope>NUCLEOTIDE SEQUENCE</scope>
    <source>
        <tissue evidence="1">Shoot tissue taken approximately 20 cm above the soil surface</tissue>
    </source>
</reference>
<sequence>MEQEVRVTMKTMLFKVMMSLKAQVLPVFKCIILGKGVYKVCVELDVSCCWFSVGNTDKVARIEGDHCASRELAETCAARKAFEYLARRHLVYYLAYSSNLAKKYADNDTTRHVSATCHCVESVMNQWDIAMDNLWKFQRRVEEKSLQEKYRGNAGVSIALYDEVVALIDPVISLNQDKLSRIQSEMKACEVECSKCWDEENE</sequence>
<accession>A0A0A9G4C6</accession>
<dbReference type="AlphaFoldDB" id="A0A0A9G4C6"/>
<reference evidence="1" key="2">
    <citation type="journal article" date="2015" name="Data Brief">
        <title>Shoot transcriptome of the giant reed, Arundo donax.</title>
        <authorList>
            <person name="Barrero R.A."/>
            <person name="Guerrero F.D."/>
            <person name="Moolhuijzen P."/>
            <person name="Goolsby J.A."/>
            <person name="Tidwell J."/>
            <person name="Bellgard S.E."/>
            <person name="Bellgard M.I."/>
        </authorList>
    </citation>
    <scope>NUCLEOTIDE SEQUENCE</scope>
    <source>
        <tissue evidence="1">Shoot tissue taken approximately 20 cm above the soil surface</tissue>
    </source>
</reference>
<organism evidence="1">
    <name type="scientific">Arundo donax</name>
    <name type="common">Giant reed</name>
    <name type="synonym">Donax arundinaceus</name>
    <dbReference type="NCBI Taxonomy" id="35708"/>
    <lineage>
        <taxon>Eukaryota</taxon>
        <taxon>Viridiplantae</taxon>
        <taxon>Streptophyta</taxon>
        <taxon>Embryophyta</taxon>
        <taxon>Tracheophyta</taxon>
        <taxon>Spermatophyta</taxon>
        <taxon>Magnoliopsida</taxon>
        <taxon>Liliopsida</taxon>
        <taxon>Poales</taxon>
        <taxon>Poaceae</taxon>
        <taxon>PACMAD clade</taxon>
        <taxon>Arundinoideae</taxon>
        <taxon>Arundineae</taxon>
        <taxon>Arundo</taxon>
    </lineage>
</organism>
<name>A0A0A9G4C6_ARUDO</name>
<evidence type="ECO:0000313" key="1">
    <source>
        <dbReference type="EMBL" id="JAE19362.1"/>
    </source>
</evidence>
<proteinExistence type="predicted"/>
<protein>
    <submittedName>
        <fullName evidence="1">Uncharacterized protein</fullName>
    </submittedName>
</protein>